<dbReference type="FunFam" id="1.10.275.10:FF:000002">
    <property type="entry name" value="Argininosuccinate lyase"/>
    <property type="match status" value="1"/>
</dbReference>
<dbReference type="UniPathway" id="UPA00068">
    <property type="reaction ID" value="UER00114"/>
</dbReference>
<evidence type="ECO:0000256" key="1">
    <source>
        <dbReference type="ARBA" id="ARBA00000985"/>
    </source>
</evidence>
<evidence type="ECO:0000256" key="4">
    <source>
        <dbReference type="ARBA" id="ARBA00022571"/>
    </source>
</evidence>
<keyword evidence="6 7" id="KW-0456">Lyase</keyword>
<reference evidence="10 11" key="1">
    <citation type="submission" date="2017-09" db="EMBL/GenBank/DDBJ databases">
        <authorList>
            <person name="Ehlers B."/>
            <person name="Leendertz F.H."/>
        </authorList>
    </citation>
    <scope>NUCLEOTIDE SEQUENCE [LARGE SCALE GENOMIC DNA]</scope>
    <source>
        <strain evidence="10 11">Nm42</strain>
    </source>
</reference>
<keyword evidence="7" id="KW-0963">Cytoplasm</keyword>
<dbReference type="Gene3D" id="1.10.40.30">
    <property type="entry name" value="Fumarase/aspartase (C-terminal domain)"/>
    <property type="match status" value="1"/>
</dbReference>
<dbReference type="AlphaFoldDB" id="A0A286AG69"/>
<dbReference type="Gene3D" id="1.10.275.10">
    <property type="entry name" value="Fumarase/aspartase (N-terminal domain)"/>
    <property type="match status" value="1"/>
</dbReference>
<dbReference type="FunFam" id="1.10.40.30:FF:000001">
    <property type="entry name" value="Argininosuccinate lyase"/>
    <property type="match status" value="1"/>
</dbReference>
<evidence type="ECO:0000256" key="7">
    <source>
        <dbReference type="HAMAP-Rule" id="MF_00006"/>
    </source>
</evidence>
<dbReference type="GO" id="GO:0004056">
    <property type="term" value="F:argininosuccinate lyase activity"/>
    <property type="evidence" value="ECO:0007669"/>
    <property type="project" value="UniProtKB-UniRule"/>
</dbReference>
<dbReference type="SUPFAM" id="SSF48557">
    <property type="entry name" value="L-aspartase-like"/>
    <property type="match status" value="1"/>
</dbReference>
<dbReference type="HAMAP" id="MF_00006">
    <property type="entry name" value="Arg_succ_lyase"/>
    <property type="match status" value="1"/>
</dbReference>
<dbReference type="Gene3D" id="1.20.200.10">
    <property type="entry name" value="Fumarase/aspartase (Central domain)"/>
    <property type="match status" value="1"/>
</dbReference>
<dbReference type="PANTHER" id="PTHR43814">
    <property type="entry name" value="ARGININOSUCCINATE LYASE"/>
    <property type="match status" value="1"/>
</dbReference>
<dbReference type="NCBIfam" id="TIGR00838">
    <property type="entry name" value="argH"/>
    <property type="match status" value="1"/>
</dbReference>
<dbReference type="InterPro" id="IPR022761">
    <property type="entry name" value="Fumarate_lyase_N"/>
</dbReference>
<proteinExistence type="inferred from homology"/>
<dbReference type="InterPro" id="IPR008948">
    <property type="entry name" value="L-Aspartase-like"/>
</dbReference>
<dbReference type="FunFam" id="1.20.200.10:FF:000015">
    <property type="entry name" value="argininosuccinate lyase isoform X2"/>
    <property type="match status" value="1"/>
</dbReference>
<dbReference type="CDD" id="cd01359">
    <property type="entry name" value="Argininosuccinate_lyase"/>
    <property type="match status" value="1"/>
</dbReference>
<dbReference type="PROSITE" id="PS00163">
    <property type="entry name" value="FUMARATE_LYASES"/>
    <property type="match status" value="1"/>
</dbReference>
<organism evidence="10 11">
    <name type="scientific">Nitrosomonas ureae</name>
    <dbReference type="NCBI Taxonomy" id="44577"/>
    <lineage>
        <taxon>Bacteria</taxon>
        <taxon>Pseudomonadati</taxon>
        <taxon>Pseudomonadota</taxon>
        <taxon>Betaproteobacteria</taxon>
        <taxon>Nitrosomonadales</taxon>
        <taxon>Nitrosomonadaceae</taxon>
        <taxon>Nitrosomonas</taxon>
    </lineage>
</organism>
<comment type="catalytic activity">
    <reaction evidence="1 7">
        <text>2-(N(omega)-L-arginino)succinate = fumarate + L-arginine</text>
        <dbReference type="Rhea" id="RHEA:24020"/>
        <dbReference type="ChEBI" id="CHEBI:29806"/>
        <dbReference type="ChEBI" id="CHEBI:32682"/>
        <dbReference type="ChEBI" id="CHEBI:57472"/>
        <dbReference type="EC" id="4.3.2.1"/>
    </reaction>
</comment>
<feature type="domain" description="Argininosuccinate lyase C-terminal" evidence="9">
    <location>
        <begin position="375"/>
        <end position="442"/>
    </location>
</feature>
<dbReference type="GO" id="GO:0005829">
    <property type="term" value="C:cytosol"/>
    <property type="evidence" value="ECO:0007669"/>
    <property type="project" value="TreeGrafter"/>
</dbReference>
<evidence type="ECO:0000313" key="10">
    <source>
        <dbReference type="EMBL" id="SOD20897.1"/>
    </source>
</evidence>
<name>A0A286AG69_9PROT</name>
<dbReference type="EC" id="4.3.2.1" evidence="3 7"/>
<evidence type="ECO:0000256" key="5">
    <source>
        <dbReference type="ARBA" id="ARBA00022605"/>
    </source>
</evidence>
<keyword evidence="5 7" id="KW-0028">Amino-acid biosynthesis</keyword>
<dbReference type="InterPro" id="IPR000362">
    <property type="entry name" value="Fumarate_lyase_fam"/>
</dbReference>
<dbReference type="Pfam" id="PF14698">
    <property type="entry name" value="ASL_C2"/>
    <property type="match status" value="1"/>
</dbReference>
<comment type="pathway">
    <text evidence="2 7">Amino-acid biosynthesis; L-arginine biosynthesis; L-arginine from L-ornithine and carbamoyl phosphate: step 3/3.</text>
</comment>
<dbReference type="PRINTS" id="PR00145">
    <property type="entry name" value="ARGSUCLYASE"/>
</dbReference>
<dbReference type="EMBL" id="OCMU01000002">
    <property type="protein sequence ID" value="SOD20897.1"/>
    <property type="molecule type" value="Genomic_DNA"/>
</dbReference>
<evidence type="ECO:0000256" key="6">
    <source>
        <dbReference type="ARBA" id="ARBA00023239"/>
    </source>
</evidence>
<protein>
    <recommendedName>
        <fullName evidence="3 7">Argininosuccinate lyase</fullName>
        <shortName evidence="7">ASAL</shortName>
        <ecNumber evidence="3 7">4.3.2.1</ecNumber>
    </recommendedName>
    <alternativeName>
        <fullName evidence="7">Arginosuccinase</fullName>
    </alternativeName>
</protein>
<dbReference type="Proteomes" id="UP000219335">
    <property type="component" value="Unassembled WGS sequence"/>
</dbReference>
<dbReference type="InterPro" id="IPR020557">
    <property type="entry name" value="Fumarate_lyase_CS"/>
</dbReference>
<dbReference type="GO" id="GO:0042450">
    <property type="term" value="P:L-arginine biosynthetic process via ornithine"/>
    <property type="evidence" value="ECO:0007669"/>
    <property type="project" value="UniProtKB-UniRule"/>
</dbReference>
<feature type="domain" description="Fumarate lyase N-terminal" evidence="8">
    <location>
        <begin position="18"/>
        <end position="312"/>
    </location>
</feature>
<gene>
    <name evidence="7" type="primary">argH</name>
    <name evidence="10" type="ORF">SAMN06297164_2966</name>
</gene>
<dbReference type="InterPro" id="IPR029419">
    <property type="entry name" value="Arg_succ_lyase_C"/>
</dbReference>
<evidence type="ECO:0000256" key="3">
    <source>
        <dbReference type="ARBA" id="ARBA00012338"/>
    </source>
</evidence>
<dbReference type="RefSeq" id="WP_097106680.1">
    <property type="nucleotide sequence ID" value="NZ_OCMU01000002.1"/>
</dbReference>
<evidence type="ECO:0000259" key="8">
    <source>
        <dbReference type="Pfam" id="PF00206"/>
    </source>
</evidence>
<dbReference type="InterPro" id="IPR024083">
    <property type="entry name" value="Fumarase/histidase_N"/>
</dbReference>
<dbReference type="InterPro" id="IPR009049">
    <property type="entry name" value="Argininosuccinate_lyase"/>
</dbReference>
<comment type="subcellular location">
    <subcellularLocation>
        <location evidence="7">Cytoplasm</location>
    </subcellularLocation>
</comment>
<accession>A0A286AG69</accession>
<comment type="similarity">
    <text evidence="7">Belongs to the lyase 1 family. Argininosuccinate lyase subfamily.</text>
</comment>
<keyword evidence="4 7" id="KW-0055">Arginine biosynthesis</keyword>
<dbReference type="PANTHER" id="PTHR43814:SF1">
    <property type="entry name" value="ARGININOSUCCINATE LYASE"/>
    <property type="match status" value="1"/>
</dbReference>
<dbReference type="PRINTS" id="PR00149">
    <property type="entry name" value="FUMRATELYASE"/>
</dbReference>
<evidence type="ECO:0000313" key="11">
    <source>
        <dbReference type="Proteomes" id="UP000219335"/>
    </source>
</evidence>
<sequence length="478" mass="53755">MDNNSAAKKENHKNTWSGRFNEPVSALVERYTASVDFDQRLAEYDIQGSLAHAQMLAEQGIISNEDFTAIRHGLYQIRDEIRLHQFIWLQELEDVHLNIEKRLTTLVGDAGKRLHTGRSRNDQVATDIRLFLRASIDEITNLIKAMQLALLNLAEQHIHTIMPGFTHLQVAQPVSFGHHLMAYFEMLKRDSERLSDCRKRVNQLPLGAAALAGTSYPINRERVAQLLSFDSVCQNSLDAVSDRDFAIEFCACAALIMTHLSRMSEEFILWMNPAFGFIQLADRFCTGSSIMPQKKNPDVPELVRGKTGRVNGHLIALLTLMKAQPLAYNKDNQEDKEPLFDTVDTLTDTLRIYADMLTGVQVNQLVMRQSALHGYATATDLADYLAKKGIPFRDAHEIVAKTVQFAEQKDCDLSDLALDELQKFSSQIESDIFAVLTLEGSMQSRKHTGGTAPEQVQTAIQKAKEWLTAENLKHASMA</sequence>
<dbReference type="Pfam" id="PF00206">
    <property type="entry name" value="Lyase_1"/>
    <property type="match status" value="1"/>
</dbReference>
<evidence type="ECO:0000256" key="2">
    <source>
        <dbReference type="ARBA" id="ARBA00004941"/>
    </source>
</evidence>
<evidence type="ECO:0000259" key="9">
    <source>
        <dbReference type="Pfam" id="PF14698"/>
    </source>
</evidence>